<dbReference type="AlphaFoldDB" id="A0A1M6JJQ3"/>
<dbReference type="OrthoDB" id="5116176at2"/>
<dbReference type="GO" id="GO:0046677">
    <property type="term" value="P:response to antibiotic"/>
    <property type="evidence" value="ECO:0007669"/>
    <property type="project" value="UniProtKB-KW"/>
</dbReference>
<accession>A0A1M6JJQ3</accession>
<dbReference type="SMART" id="SM00382">
    <property type="entry name" value="AAA"/>
    <property type="match status" value="1"/>
</dbReference>
<dbReference type="GO" id="GO:0005524">
    <property type="term" value="F:ATP binding"/>
    <property type="evidence" value="ECO:0007669"/>
    <property type="project" value="UniProtKB-KW"/>
</dbReference>
<feature type="region of interest" description="Disordered" evidence="6">
    <location>
        <begin position="1"/>
        <end position="24"/>
    </location>
</feature>
<keyword evidence="2" id="KW-0813">Transport</keyword>
<keyword evidence="3" id="KW-0547">Nucleotide-binding</keyword>
<name>A0A1M6JJQ3_9ACTN</name>
<feature type="domain" description="ABC transporter" evidence="7">
    <location>
        <begin position="27"/>
        <end position="257"/>
    </location>
</feature>
<gene>
    <name evidence="8" type="ORF">SAMN05421803_106162</name>
</gene>
<dbReference type="GO" id="GO:0016887">
    <property type="term" value="F:ATP hydrolysis activity"/>
    <property type="evidence" value="ECO:0007669"/>
    <property type="project" value="InterPro"/>
</dbReference>
<keyword evidence="9" id="KW-1185">Reference proteome</keyword>
<dbReference type="EMBL" id="FQZK01000006">
    <property type="protein sequence ID" value="SHJ46865.1"/>
    <property type="molecule type" value="Genomic_DNA"/>
</dbReference>
<dbReference type="PANTHER" id="PTHR42711:SF19">
    <property type="entry name" value="DOXORUBICIN RESISTANCE ATP-BINDING PROTEIN DRRA"/>
    <property type="match status" value="1"/>
</dbReference>
<dbReference type="PANTHER" id="PTHR42711">
    <property type="entry name" value="ABC TRANSPORTER ATP-BINDING PROTEIN"/>
    <property type="match status" value="1"/>
</dbReference>
<dbReference type="InterPro" id="IPR003439">
    <property type="entry name" value="ABC_transporter-like_ATP-bd"/>
</dbReference>
<evidence type="ECO:0000256" key="6">
    <source>
        <dbReference type="SAM" id="MobiDB-lite"/>
    </source>
</evidence>
<evidence type="ECO:0000256" key="5">
    <source>
        <dbReference type="ARBA" id="ARBA00023251"/>
    </source>
</evidence>
<evidence type="ECO:0000256" key="4">
    <source>
        <dbReference type="ARBA" id="ARBA00022840"/>
    </source>
</evidence>
<sequence length="273" mass="28348">MTEDPGHVPGTASSRPGGGAFPPVPALHATGLRRSFGGTVAVDGVDLLVPAGSFFGVVGPNGAGKSTSLLMAVGLLRPDAGTARIFGVDVWADPVRAKRMVGVLPDGLALPERLTGRELLHYLGRLDGLDGASAARRADDLLRLFGLDGTGRTAVGEYSTGMRKKIGLATALLNAPRLLVLDEPFEAVDPVSGAVIRGLLERFVADGGSVVLSSHSMSLVEELCDRVAVIVAGRTAREGTLDEVRRGESLHDAFAGLLGASTANVEMPAWLRR</sequence>
<dbReference type="SUPFAM" id="SSF52540">
    <property type="entry name" value="P-loop containing nucleoside triphosphate hydrolases"/>
    <property type="match status" value="1"/>
</dbReference>
<dbReference type="Proteomes" id="UP000184452">
    <property type="component" value="Unassembled WGS sequence"/>
</dbReference>
<dbReference type="InterPro" id="IPR027417">
    <property type="entry name" value="P-loop_NTPase"/>
</dbReference>
<evidence type="ECO:0000313" key="9">
    <source>
        <dbReference type="Proteomes" id="UP000184452"/>
    </source>
</evidence>
<evidence type="ECO:0000313" key="8">
    <source>
        <dbReference type="EMBL" id="SHJ46865.1"/>
    </source>
</evidence>
<evidence type="ECO:0000259" key="7">
    <source>
        <dbReference type="PROSITE" id="PS50893"/>
    </source>
</evidence>
<evidence type="ECO:0000256" key="1">
    <source>
        <dbReference type="ARBA" id="ARBA00004202"/>
    </source>
</evidence>
<keyword evidence="5" id="KW-0046">Antibiotic resistance</keyword>
<dbReference type="Pfam" id="PF00005">
    <property type="entry name" value="ABC_tran"/>
    <property type="match status" value="1"/>
</dbReference>
<evidence type="ECO:0000256" key="3">
    <source>
        <dbReference type="ARBA" id="ARBA00022741"/>
    </source>
</evidence>
<proteinExistence type="predicted"/>
<reference evidence="8 9" key="1">
    <citation type="submission" date="2016-11" db="EMBL/GenBank/DDBJ databases">
        <authorList>
            <person name="Jaros S."/>
            <person name="Januszkiewicz K."/>
            <person name="Wedrychowicz H."/>
        </authorList>
    </citation>
    <scope>NUCLEOTIDE SEQUENCE [LARGE SCALE GENOMIC DNA]</scope>
    <source>
        <strain evidence="8 9">CGMCC 4.5723</strain>
    </source>
</reference>
<organism evidence="8 9">
    <name type="scientific">Nocardiopsis flavescens</name>
    <dbReference type="NCBI Taxonomy" id="758803"/>
    <lineage>
        <taxon>Bacteria</taxon>
        <taxon>Bacillati</taxon>
        <taxon>Actinomycetota</taxon>
        <taxon>Actinomycetes</taxon>
        <taxon>Streptosporangiales</taxon>
        <taxon>Nocardiopsidaceae</taxon>
        <taxon>Nocardiopsis</taxon>
    </lineage>
</organism>
<dbReference type="RefSeq" id="WP_084737197.1">
    <property type="nucleotide sequence ID" value="NZ_FQZK01000006.1"/>
</dbReference>
<dbReference type="GO" id="GO:0005886">
    <property type="term" value="C:plasma membrane"/>
    <property type="evidence" value="ECO:0007669"/>
    <property type="project" value="UniProtKB-SubCell"/>
</dbReference>
<dbReference type="STRING" id="758803.SAMN05421803_106162"/>
<dbReference type="InterPro" id="IPR003593">
    <property type="entry name" value="AAA+_ATPase"/>
</dbReference>
<keyword evidence="4 8" id="KW-0067">ATP-binding</keyword>
<comment type="subcellular location">
    <subcellularLocation>
        <location evidence="1">Cell membrane</location>
        <topology evidence="1">Peripheral membrane protein</topology>
    </subcellularLocation>
</comment>
<dbReference type="Gene3D" id="3.40.50.300">
    <property type="entry name" value="P-loop containing nucleotide triphosphate hydrolases"/>
    <property type="match status" value="1"/>
</dbReference>
<evidence type="ECO:0000256" key="2">
    <source>
        <dbReference type="ARBA" id="ARBA00022448"/>
    </source>
</evidence>
<dbReference type="PROSITE" id="PS50893">
    <property type="entry name" value="ABC_TRANSPORTER_2"/>
    <property type="match status" value="1"/>
</dbReference>
<protein>
    <submittedName>
        <fullName evidence="8">ABC-2 type transport system ATP-binding protein</fullName>
    </submittedName>
</protein>
<dbReference type="CDD" id="cd03230">
    <property type="entry name" value="ABC_DR_subfamily_A"/>
    <property type="match status" value="1"/>
</dbReference>
<dbReference type="InterPro" id="IPR050763">
    <property type="entry name" value="ABC_transporter_ATP-binding"/>
</dbReference>